<dbReference type="Proteomes" id="UP000324222">
    <property type="component" value="Unassembled WGS sequence"/>
</dbReference>
<dbReference type="EMBL" id="VSRR010000644">
    <property type="protein sequence ID" value="MPC18068.1"/>
    <property type="molecule type" value="Genomic_DNA"/>
</dbReference>
<gene>
    <name evidence="1" type="primary">HSD17B4_0</name>
    <name evidence="1" type="ORF">E2C01_010942</name>
</gene>
<accession>A0A5B7D9P7</accession>
<keyword evidence="2" id="KW-1185">Reference proteome</keyword>
<organism evidence="1 2">
    <name type="scientific">Portunus trituberculatus</name>
    <name type="common">Swimming crab</name>
    <name type="synonym">Neptunus trituberculatus</name>
    <dbReference type="NCBI Taxonomy" id="210409"/>
    <lineage>
        <taxon>Eukaryota</taxon>
        <taxon>Metazoa</taxon>
        <taxon>Ecdysozoa</taxon>
        <taxon>Arthropoda</taxon>
        <taxon>Crustacea</taxon>
        <taxon>Multicrustacea</taxon>
        <taxon>Malacostraca</taxon>
        <taxon>Eumalacostraca</taxon>
        <taxon>Eucarida</taxon>
        <taxon>Decapoda</taxon>
        <taxon>Pleocyemata</taxon>
        <taxon>Brachyura</taxon>
        <taxon>Eubrachyura</taxon>
        <taxon>Portunoidea</taxon>
        <taxon>Portunidae</taxon>
        <taxon>Portuninae</taxon>
        <taxon>Portunus</taxon>
    </lineage>
</organism>
<sequence length="112" mass="12250">MVNVSIVVPGTASSPIRVLQSDPSSLPCHERRRLAVSSWQCPQPAYLETLDSAVKLGLLGLSNTVSIEGQKYIYYNTIARVTDVFDSEFKPEFMASLVLWSSRGLGTLVDSS</sequence>
<evidence type="ECO:0000313" key="2">
    <source>
        <dbReference type="Proteomes" id="UP000324222"/>
    </source>
</evidence>
<dbReference type="AlphaFoldDB" id="A0A5B7D9P7"/>
<protein>
    <submittedName>
        <fullName evidence="1">Peroxisomal multifunctional enzyme type 2</fullName>
    </submittedName>
</protein>
<comment type="caution">
    <text evidence="1">The sequence shown here is derived from an EMBL/GenBank/DDBJ whole genome shotgun (WGS) entry which is preliminary data.</text>
</comment>
<proteinExistence type="predicted"/>
<name>A0A5B7D9P7_PORTR</name>
<evidence type="ECO:0000313" key="1">
    <source>
        <dbReference type="EMBL" id="MPC18068.1"/>
    </source>
</evidence>
<reference evidence="1 2" key="1">
    <citation type="submission" date="2019-05" db="EMBL/GenBank/DDBJ databases">
        <title>Another draft genome of Portunus trituberculatus and its Hox gene families provides insights of decapod evolution.</title>
        <authorList>
            <person name="Jeong J.-H."/>
            <person name="Song I."/>
            <person name="Kim S."/>
            <person name="Choi T."/>
            <person name="Kim D."/>
            <person name="Ryu S."/>
            <person name="Kim W."/>
        </authorList>
    </citation>
    <scope>NUCLEOTIDE SEQUENCE [LARGE SCALE GENOMIC DNA]</scope>
    <source>
        <tissue evidence="1">Muscle</tissue>
    </source>
</reference>